<protein>
    <submittedName>
        <fullName evidence="2">Uncharacterized protein</fullName>
    </submittedName>
</protein>
<reference evidence="2 3" key="1">
    <citation type="submission" date="2020-08" db="EMBL/GenBank/DDBJ databases">
        <title>Genomic Encyclopedia of Type Strains, Phase IV (KMG-V): Genome sequencing to study the core and pangenomes of soil and plant-associated prokaryotes.</title>
        <authorList>
            <person name="Whitman W."/>
        </authorList>
    </citation>
    <scope>NUCLEOTIDE SEQUENCE [LARGE SCALE GENOMIC DNA]</scope>
    <source>
        <strain evidence="2 3">M8US30</strain>
    </source>
</reference>
<name>A0A7W8J4P8_9BACT</name>
<keyword evidence="1" id="KW-1133">Transmembrane helix</keyword>
<evidence type="ECO:0000313" key="3">
    <source>
        <dbReference type="Proteomes" id="UP000569092"/>
    </source>
</evidence>
<accession>A0A7W8J4P8</accession>
<comment type="caution">
    <text evidence="2">The sequence shown here is derived from an EMBL/GenBank/DDBJ whole genome shotgun (WGS) entry which is preliminary data.</text>
</comment>
<evidence type="ECO:0000256" key="1">
    <source>
        <dbReference type="SAM" id="Phobius"/>
    </source>
</evidence>
<organism evidence="2 3">
    <name type="scientific">Tunturiibacter lichenicola</name>
    <dbReference type="NCBI Taxonomy" id="2051959"/>
    <lineage>
        <taxon>Bacteria</taxon>
        <taxon>Pseudomonadati</taxon>
        <taxon>Acidobacteriota</taxon>
        <taxon>Terriglobia</taxon>
        <taxon>Terriglobales</taxon>
        <taxon>Acidobacteriaceae</taxon>
        <taxon>Tunturiibacter</taxon>
    </lineage>
</organism>
<keyword evidence="1" id="KW-0812">Transmembrane</keyword>
<keyword evidence="1" id="KW-0472">Membrane</keyword>
<sequence length="72" mass="8055">MNSIKTILREIFGLFVDDGAFALAILVWLFVVRTLSPHLGHASAWSGPILFLGLALILIESATRYSRRRTLK</sequence>
<evidence type="ECO:0000313" key="2">
    <source>
        <dbReference type="EMBL" id="MBB5342600.1"/>
    </source>
</evidence>
<dbReference type="Proteomes" id="UP000569092">
    <property type="component" value="Unassembled WGS sequence"/>
</dbReference>
<feature type="transmembrane region" description="Helical" evidence="1">
    <location>
        <begin position="43"/>
        <end position="62"/>
    </location>
</feature>
<feature type="transmembrane region" description="Helical" evidence="1">
    <location>
        <begin position="12"/>
        <end position="31"/>
    </location>
</feature>
<dbReference type="EMBL" id="JACHDZ010000001">
    <property type="protein sequence ID" value="MBB5342600.1"/>
    <property type="molecule type" value="Genomic_DNA"/>
</dbReference>
<proteinExistence type="predicted"/>
<gene>
    <name evidence="2" type="ORF">HDF10_000550</name>
</gene>
<dbReference type="AlphaFoldDB" id="A0A7W8J4P8"/>